<dbReference type="AlphaFoldDB" id="A0A0E9UG02"/>
<proteinExistence type="predicted"/>
<evidence type="ECO:0000313" key="1">
    <source>
        <dbReference type="EMBL" id="JAH64677.1"/>
    </source>
</evidence>
<reference evidence="1" key="2">
    <citation type="journal article" date="2015" name="Fish Shellfish Immunol.">
        <title>Early steps in the European eel (Anguilla anguilla)-Vibrio vulnificus interaction in the gills: Role of the RtxA13 toxin.</title>
        <authorList>
            <person name="Callol A."/>
            <person name="Pajuelo D."/>
            <person name="Ebbesson L."/>
            <person name="Teles M."/>
            <person name="MacKenzie S."/>
            <person name="Amaro C."/>
        </authorList>
    </citation>
    <scope>NUCLEOTIDE SEQUENCE</scope>
</reference>
<reference evidence="1" key="1">
    <citation type="submission" date="2014-11" db="EMBL/GenBank/DDBJ databases">
        <authorList>
            <person name="Amaro Gonzalez C."/>
        </authorList>
    </citation>
    <scope>NUCLEOTIDE SEQUENCE</scope>
</reference>
<accession>A0A0E9UG02</accession>
<dbReference type="EMBL" id="GBXM01043900">
    <property type="protein sequence ID" value="JAH64677.1"/>
    <property type="molecule type" value="Transcribed_RNA"/>
</dbReference>
<sequence length="42" mass="4705">MCQRTDIKIIGSVELQSLLLKVVKPVIKCVLGTKILKKHCIN</sequence>
<organism evidence="1">
    <name type="scientific">Anguilla anguilla</name>
    <name type="common">European freshwater eel</name>
    <name type="synonym">Muraena anguilla</name>
    <dbReference type="NCBI Taxonomy" id="7936"/>
    <lineage>
        <taxon>Eukaryota</taxon>
        <taxon>Metazoa</taxon>
        <taxon>Chordata</taxon>
        <taxon>Craniata</taxon>
        <taxon>Vertebrata</taxon>
        <taxon>Euteleostomi</taxon>
        <taxon>Actinopterygii</taxon>
        <taxon>Neopterygii</taxon>
        <taxon>Teleostei</taxon>
        <taxon>Anguilliformes</taxon>
        <taxon>Anguillidae</taxon>
        <taxon>Anguilla</taxon>
    </lineage>
</organism>
<name>A0A0E9UG02_ANGAN</name>
<protein>
    <submittedName>
        <fullName evidence="1">Uncharacterized protein</fullName>
    </submittedName>
</protein>